<reference evidence="1" key="2">
    <citation type="journal article" date="2015" name="Data Brief">
        <title>Shoot transcriptome of the giant reed, Arundo donax.</title>
        <authorList>
            <person name="Barrero R.A."/>
            <person name="Guerrero F.D."/>
            <person name="Moolhuijzen P."/>
            <person name="Goolsby J.A."/>
            <person name="Tidwell J."/>
            <person name="Bellgard S.E."/>
            <person name="Bellgard M.I."/>
        </authorList>
    </citation>
    <scope>NUCLEOTIDE SEQUENCE</scope>
    <source>
        <tissue evidence="1">Shoot tissue taken approximately 20 cm above the soil surface</tissue>
    </source>
</reference>
<proteinExistence type="predicted"/>
<sequence>METIDQVGDHRARCSSTTWPVETTWRPLTRVHLLVCGDHQRGWSPTTWLVETIWRPPTRVLSDHQACGDTWSVVGDHRACENHRPPGLWRPPGDDRPG</sequence>
<organism evidence="1">
    <name type="scientific">Arundo donax</name>
    <name type="common">Giant reed</name>
    <name type="synonym">Donax arundinaceus</name>
    <dbReference type="NCBI Taxonomy" id="35708"/>
    <lineage>
        <taxon>Eukaryota</taxon>
        <taxon>Viridiplantae</taxon>
        <taxon>Streptophyta</taxon>
        <taxon>Embryophyta</taxon>
        <taxon>Tracheophyta</taxon>
        <taxon>Spermatophyta</taxon>
        <taxon>Magnoliopsida</taxon>
        <taxon>Liliopsida</taxon>
        <taxon>Poales</taxon>
        <taxon>Poaceae</taxon>
        <taxon>PACMAD clade</taxon>
        <taxon>Arundinoideae</taxon>
        <taxon>Arundineae</taxon>
        <taxon>Arundo</taxon>
    </lineage>
</organism>
<dbReference type="EMBL" id="GBRH01247680">
    <property type="protein sequence ID" value="JAD50215.1"/>
    <property type="molecule type" value="Transcribed_RNA"/>
</dbReference>
<reference evidence="1" key="1">
    <citation type="submission" date="2014-09" db="EMBL/GenBank/DDBJ databases">
        <authorList>
            <person name="Magalhaes I.L.F."/>
            <person name="Oliveira U."/>
            <person name="Santos F.R."/>
            <person name="Vidigal T.H.D.A."/>
            <person name="Brescovit A.D."/>
            <person name="Santos A.J."/>
        </authorList>
    </citation>
    <scope>NUCLEOTIDE SEQUENCE</scope>
    <source>
        <tissue evidence="1">Shoot tissue taken approximately 20 cm above the soil surface</tissue>
    </source>
</reference>
<dbReference type="AlphaFoldDB" id="A0A0A9AMR8"/>
<evidence type="ECO:0000313" key="1">
    <source>
        <dbReference type="EMBL" id="JAD50215.1"/>
    </source>
</evidence>
<accession>A0A0A9AMR8</accession>
<protein>
    <submittedName>
        <fullName evidence="1">Uncharacterized protein</fullName>
    </submittedName>
</protein>
<name>A0A0A9AMR8_ARUDO</name>